<evidence type="ECO:0000313" key="2">
    <source>
        <dbReference type="EMBL" id="RCK06507.1"/>
    </source>
</evidence>
<keyword evidence="1" id="KW-1133">Transmembrane helix</keyword>
<reference evidence="2 3" key="1">
    <citation type="submission" date="2014-07" db="EMBL/GenBank/DDBJ databases">
        <title>Draft genome sequence of Thalassospira xianhensis P-4 (MCCC 1A02616).</title>
        <authorList>
            <person name="Lai Q."/>
            <person name="Shao Z."/>
        </authorList>
    </citation>
    <scope>NUCLEOTIDE SEQUENCE [LARGE SCALE GENOMIC DNA]</scope>
    <source>
        <strain evidence="2 3">MCCC 1A02616</strain>
    </source>
</reference>
<accession>A0A367UDW4</accession>
<feature type="transmembrane region" description="Helical" evidence="1">
    <location>
        <begin position="34"/>
        <end position="53"/>
    </location>
</feature>
<feature type="transmembrane region" description="Helical" evidence="1">
    <location>
        <begin position="65"/>
        <end position="83"/>
    </location>
</feature>
<feature type="transmembrane region" description="Helical" evidence="1">
    <location>
        <begin position="219"/>
        <end position="240"/>
    </location>
</feature>
<feature type="transmembrane region" description="Helical" evidence="1">
    <location>
        <begin position="6"/>
        <end position="27"/>
    </location>
</feature>
<name>A0A367UDW4_9PROT</name>
<gene>
    <name evidence="2" type="ORF">TH5_08435</name>
</gene>
<protein>
    <submittedName>
        <fullName evidence="2">Uncharacterized protein</fullName>
    </submittedName>
</protein>
<feature type="transmembrane region" description="Helical" evidence="1">
    <location>
        <begin position="95"/>
        <end position="115"/>
    </location>
</feature>
<feature type="transmembrane region" description="Helical" evidence="1">
    <location>
        <begin position="161"/>
        <end position="181"/>
    </location>
</feature>
<proteinExistence type="predicted"/>
<feature type="transmembrane region" description="Helical" evidence="1">
    <location>
        <begin position="121"/>
        <end position="141"/>
    </location>
</feature>
<dbReference type="Proteomes" id="UP000252419">
    <property type="component" value="Unassembled WGS sequence"/>
</dbReference>
<feature type="transmembrane region" description="Helical" evidence="1">
    <location>
        <begin position="246"/>
        <end position="266"/>
    </location>
</feature>
<sequence length="273" mass="29910">MWEVLVTLLFAKLAVSIAVVLGLSILAERVGPRAAGVLSGYPLGTAILLYFIGLEQGIAFASESAVYALPGLIATLAFLYAYYMASRLLVERRLIVQLPISSFAAFGAFMFVSWICQQIAFTRLSGAVTLLVAMMLALILFRGIENVRILNRVRLTRRVVLFRAILASLIVLGISGIAAWVGPKWAGLFSGFPVTLYPMMLILHVSYGTGPLHTVIRNFPRGMGALWIYILAVTVTYPLWGINIGTLLSFAVATIYLIAYSTLVWMREKSVRA</sequence>
<keyword evidence="1" id="KW-0812">Transmembrane</keyword>
<comment type="caution">
    <text evidence="2">The sequence shown here is derived from an EMBL/GenBank/DDBJ whole genome shotgun (WGS) entry which is preliminary data.</text>
</comment>
<keyword evidence="3" id="KW-1185">Reference proteome</keyword>
<evidence type="ECO:0000313" key="3">
    <source>
        <dbReference type="Proteomes" id="UP000252419"/>
    </source>
</evidence>
<dbReference type="AlphaFoldDB" id="A0A367UDW4"/>
<organism evidence="2 3">
    <name type="scientific">Thalassospira xianhensis MCCC 1A02616</name>
    <dbReference type="NCBI Taxonomy" id="1177929"/>
    <lineage>
        <taxon>Bacteria</taxon>
        <taxon>Pseudomonadati</taxon>
        <taxon>Pseudomonadota</taxon>
        <taxon>Alphaproteobacteria</taxon>
        <taxon>Rhodospirillales</taxon>
        <taxon>Thalassospiraceae</taxon>
        <taxon>Thalassospira</taxon>
    </lineage>
</organism>
<evidence type="ECO:0000256" key="1">
    <source>
        <dbReference type="SAM" id="Phobius"/>
    </source>
</evidence>
<dbReference type="EMBL" id="JPWA01000007">
    <property type="protein sequence ID" value="RCK06507.1"/>
    <property type="molecule type" value="Genomic_DNA"/>
</dbReference>
<keyword evidence="1" id="KW-0472">Membrane</keyword>